<dbReference type="SUPFAM" id="SSF58104">
    <property type="entry name" value="Methyl-accepting chemotaxis protein (MCP) signaling domain"/>
    <property type="match status" value="1"/>
</dbReference>
<gene>
    <name evidence="6" type="ORF">QRD43_07050</name>
</gene>
<dbReference type="SMART" id="SM00283">
    <property type="entry name" value="MA"/>
    <property type="match status" value="1"/>
</dbReference>
<dbReference type="InterPro" id="IPR004090">
    <property type="entry name" value="Chemotax_Me-accpt_rcpt"/>
</dbReference>
<dbReference type="Pfam" id="PF00015">
    <property type="entry name" value="MCPsignal"/>
    <property type="match status" value="1"/>
</dbReference>
<dbReference type="PRINTS" id="PR00260">
    <property type="entry name" value="CHEMTRNSDUCR"/>
</dbReference>
<dbReference type="PROSITE" id="PS50885">
    <property type="entry name" value="HAMP"/>
    <property type="match status" value="1"/>
</dbReference>
<feature type="transmembrane region" description="Helical" evidence="3">
    <location>
        <begin position="188"/>
        <end position="208"/>
    </location>
</feature>
<evidence type="ECO:0000259" key="4">
    <source>
        <dbReference type="PROSITE" id="PS50111"/>
    </source>
</evidence>
<feature type="domain" description="HAMP" evidence="5">
    <location>
        <begin position="212"/>
        <end position="270"/>
    </location>
</feature>
<dbReference type="InterPro" id="IPR004089">
    <property type="entry name" value="MCPsignal_dom"/>
</dbReference>
<dbReference type="Gene3D" id="1.10.287.950">
    <property type="entry name" value="Methyl-accepting chemotaxis protein"/>
    <property type="match status" value="1"/>
</dbReference>
<keyword evidence="7" id="KW-1185">Reference proteome</keyword>
<dbReference type="PROSITE" id="PS50111">
    <property type="entry name" value="CHEMOTAXIS_TRANSDUC_2"/>
    <property type="match status" value="1"/>
</dbReference>
<feature type="transmembrane region" description="Helical" evidence="3">
    <location>
        <begin position="15"/>
        <end position="37"/>
    </location>
</feature>
<sequence>MADFRLSSLSLGTRFALLIAANVLTTVLLLTLAVTSFQALRGDAERTFVAKDVVADILPPPLYLIELRLVLSEAVEGSLSLGEARAALTQLGKDYTTRTQYWESNPPHGLEKWLLGEQHRLGQQLLADADAKVLAPLERSDTAAAMAGLKAIHALYLLHRRSVDQTVEQGNRFAETSMAEFEAARQRGFSLLLALGSAALLLIGINLWTLKRSLMRYVQEARDVAQSVAEGDLRLPERAGRHPTSAGSNELRRLQGDIHGMVVQLRTLIASVQQGASLIDDNSRSISQANAELSARAQLAVYDLEAADEALKAMGGKTSEGAASAQQADQLTRQAAALAERSSVDMQGVVSTMQDIEQGSRRIADITGVIDGIAFQTNILALNAAVEAARAGEAGRGFAVVAAEVRHLAQRSAGAAQEIKQLIQGSSEQVERGVAAVQATRDTIAGMVSQVQQVTGLIQRSSLSQQEQLEAITALQALLDGIAGRIRDNSSVVDQTAADSEELQAQAISLHEAAQAFRL</sequence>
<dbReference type="InterPro" id="IPR051310">
    <property type="entry name" value="MCP_chemotaxis"/>
</dbReference>
<evidence type="ECO:0000256" key="3">
    <source>
        <dbReference type="SAM" id="Phobius"/>
    </source>
</evidence>
<protein>
    <submittedName>
        <fullName evidence="6">Methyl-accepting chemotaxis protein</fullName>
    </submittedName>
</protein>
<accession>A0ABT7LFN4</accession>
<dbReference type="RefSeq" id="WP_285981785.1">
    <property type="nucleotide sequence ID" value="NZ_JASVDS010000002.1"/>
</dbReference>
<keyword evidence="3" id="KW-1133">Transmembrane helix</keyword>
<proteinExistence type="inferred from homology"/>
<dbReference type="PANTHER" id="PTHR43531">
    <property type="entry name" value="PROTEIN ICFG"/>
    <property type="match status" value="1"/>
</dbReference>
<comment type="similarity">
    <text evidence="1">Belongs to the methyl-accepting chemotaxis (MCP) protein family.</text>
</comment>
<comment type="caution">
    <text evidence="6">The sequence shown here is derived from an EMBL/GenBank/DDBJ whole genome shotgun (WGS) entry which is preliminary data.</text>
</comment>
<dbReference type="SMART" id="SM00304">
    <property type="entry name" value="HAMP"/>
    <property type="match status" value="1"/>
</dbReference>
<feature type="domain" description="Methyl-accepting transducer" evidence="4">
    <location>
        <begin position="275"/>
        <end position="504"/>
    </location>
</feature>
<evidence type="ECO:0000256" key="2">
    <source>
        <dbReference type="PROSITE-ProRule" id="PRU00284"/>
    </source>
</evidence>
<keyword evidence="3" id="KW-0472">Membrane</keyword>
<dbReference type="InterPro" id="IPR003660">
    <property type="entry name" value="HAMP_dom"/>
</dbReference>
<evidence type="ECO:0000259" key="5">
    <source>
        <dbReference type="PROSITE" id="PS50885"/>
    </source>
</evidence>
<dbReference type="EMBL" id="JASVDS010000002">
    <property type="protein sequence ID" value="MDL5031663.1"/>
    <property type="molecule type" value="Genomic_DNA"/>
</dbReference>
<dbReference type="Proteomes" id="UP001238603">
    <property type="component" value="Unassembled WGS sequence"/>
</dbReference>
<keyword evidence="3" id="KW-0812">Transmembrane</keyword>
<evidence type="ECO:0000313" key="6">
    <source>
        <dbReference type="EMBL" id="MDL5031663.1"/>
    </source>
</evidence>
<name>A0ABT7LFN4_9BURK</name>
<evidence type="ECO:0000313" key="7">
    <source>
        <dbReference type="Proteomes" id="UP001238603"/>
    </source>
</evidence>
<keyword evidence="2" id="KW-0807">Transducer</keyword>
<dbReference type="PANTHER" id="PTHR43531:SF7">
    <property type="entry name" value="AEROTAXIS RECEPTOR"/>
    <property type="match status" value="1"/>
</dbReference>
<evidence type="ECO:0000256" key="1">
    <source>
        <dbReference type="ARBA" id="ARBA00029447"/>
    </source>
</evidence>
<reference evidence="6 7" key="1">
    <citation type="submission" date="2023-06" db="EMBL/GenBank/DDBJ databases">
        <title>Pelomonas sp. APW6 16S ribosomal RNA gene genome sequencing and assembly.</title>
        <authorList>
            <person name="Woo H."/>
        </authorList>
    </citation>
    <scope>NUCLEOTIDE SEQUENCE [LARGE SCALE GENOMIC DNA]</scope>
    <source>
        <strain evidence="6 7">APW6</strain>
    </source>
</reference>
<organism evidence="6 7">
    <name type="scientific">Roseateles subflavus</name>
    <dbReference type="NCBI Taxonomy" id="3053353"/>
    <lineage>
        <taxon>Bacteria</taxon>
        <taxon>Pseudomonadati</taxon>
        <taxon>Pseudomonadota</taxon>
        <taxon>Betaproteobacteria</taxon>
        <taxon>Burkholderiales</taxon>
        <taxon>Sphaerotilaceae</taxon>
        <taxon>Roseateles</taxon>
    </lineage>
</organism>